<sequence length="466" mass="52857">MSLPTKYPARSHAQRVAEQLGAEFSDAVYLLTSPTLELYPYCDQTQPFRQDRYFNYLTGAHDLSGAAVTYDVKNDKLALWLPELDEEDVMWSGLPLSLEQAKHKYDVDDVKYINEKDAKVDFAGRRLIGIEEIKHSSKYFTALGSGYTVEKKLQDALDLARSVKDEYEIALMRRAAEITDNSHLAVMSALPIEQNEGHIHAEFVYHAMRQGSKFQAYDPICCSGTDCGTLHYVKNDQELGNEKQLVLIDAGAEWQCYAADVTRVFPINGEWTAEARNIYTAVLDMQTQTMNKIKPGQSWDELHLLSHRILVEKFLEFGIFQNGTVDEILAARTSVAFLPHGLGHMLGMDTHDVAGFPNYDDSDPMFRYLRLRRDLKAGNVVTVEPGIYFNNFLLEPYLKDEKHLKFINKEVLDKYMPVGGVRIEDDVLVTKDGFENLTKITSDPDEVASIVKKGIEKGRSHFHVVV</sequence>
<name>A0ACB6V4Q4_9ASCO</name>
<comment type="caution">
    <text evidence="1">The sequence shown here is derived from an EMBL/GenBank/DDBJ whole genome shotgun (WGS) entry which is preliminary data.</text>
</comment>
<gene>
    <name evidence="1" type="ORF">D0Z00_002236</name>
</gene>
<reference evidence="1 2" key="1">
    <citation type="journal article" date="2020" name="Front. Microbiol.">
        <title>Phenotypic and Genetic Characterization of the Cheese Ripening Yeast Geotrichum candidum.</title>
        <authorList>
            <person name="Perkins V."/>
            <person name="Vignola S."/>
            <person name="Lessard M.H."/>
            <person name="Plante P.L."/>
            <person name="Corbeil J."/>
            <person name="Dugat-Bony E."/>
            <person name="Frenette M."/>
            <person name="Labrie S."/>
        </authorList>
    </citation>
    <scope>NUCLEOTIDE SEQUENCE [LARGE SCALE GENOMIC DNA]</scope>
    <source>
        <strain evidence="1 2">LMA-1147</strain>
    </source>
</reference>
<evidence type="ECO:0000313" key="2">
    <source>
        <dbReference type="Proteomes" id="UP000744676"/>
    </source>
</evidence>
<accession>A0ACB6V4Q4</accession>
<dbReference type="EMBL" id="QVQA01000057">
    <property type="protein sequence ID" value="KAF5097863.1"/>
    <property type="molecule type" value="Genomic_DNA"/>
</dbReference>
<proteinExistence type="predicted"/>
<keyword evidence="2" id="KW-1185">Reference proteome</keyword>
<dbReference type="Proteomes" id="UP000744676">
    <property type="component" value="Unassembled WGS sequence"/>
</dbReference>
<organism evidence="1 2">
    <name type="scientific">Geotrichum galactomycetum</name>
    <dbReference type="NCBI Taxonomy" id="27317"/>
    <lineage>
        <taxon>Eukaryota</taxon>
        <taxon>Fungi</taxon>
        <taxon>Dikarya</taxon>
        <taxon>Ascomycota</taxon>
        <taxon>Saccharomycotina</taxon>
        <taxon>Dipodascomycetes</taxon>
        <taxon>Dipodascales</taxon>
        <taxon>Dipodascaceae</taxon>
        <taxon>Geotrichum</taxon>
    </lineage>
</organism>
<evidence type="ECO:0000313" key="1">
    <source>
        <dbReference type="EMBL" id="KAF5097863.1"/>
    </source>
</evidence>
<protein>
    <submittedName>
        <fullName evidence="1">Uncharacterized protein</fullName>
    </submittedName>
</protein>